<evidence type="ECO:0000259" key="3">
    <source>
        <dbReference type="PROSITE" id="PS51186"/>
    </source>
</evidence>
<dbReference type="InterPro" id="IPR016181">
    <property type="entry name" value="Acyl_CoA_acyltransferase"/>
</dbReference>
<dbReference type="SUPFAM" id="SSF55729">
    <property type="entry name" value="Acyl-CoA N-acyltransferases (Nat)"/>
    <property type="match status" value="2"/>
</dbReference>
<evidence type="ECO:0000256" key="2">
    <source>
        <dbReference type="ARBA" id="ARBA00023315"/>
    </source>
</evidence>
<protein>
    <submittedName>
        <fullName evidence="4">GNAT family N-acetyltransferase</fullName>
    </submittedName>
</protein>
<evidence type="ECO:0000313" key="5">
    <source>
        <dbReference type="Proteomes" id="UP000233343"/>
    </source>
</evidence>
<dbReference type="RefSeq" id="WP_066199663.1">
    <property type="nucleotide sequence ID" value="NZ_JARMMB010000019.1"/>
</dbReference>
<dbReference type="AlphaFoldDB" id="A0A2N0ZLA8"/>
<evidence type="ECO:0000313" key="4">
    <source>
        <dbReference type="EMBL" id="PKG30282.1"/>
    </source>
</evidence>
<dbReference type="Pfam" id="PF00583">
    <property type="entry name" value="Acetyltransf_1"/>
    <property type="match status" value="2"/>
</dbReference>
<name>A0A2N0ZLA8_9BACI</name>
<dbReference type="PROSITE" id="PS51186">
    <property type="entry name" value="GNAT"/>
    <property type="match status" value="2"/>
</dbReference>
<feature type="domain" description="N-acetyltransferase" evidence="3">
    <location>
        <begin position="137"/>
        <end position="269"/>
    </location>
</feature>
<dbReference type="PANTHER" id="PTHR43420">
    <property type="entry name" value="ACETYLTRANSFERASE"/>
    <property type="match status" value="1"/>
</dbReference>
<proteinExistence type="predicted"/>
<sequence length="269" mass="31008">MQNKIEAITQLQEICEAEKEFNLKLNLDMVTERDNDEFDFFHYDSKQLIGYLGLYPFGKKFELCGMVHPQFRRKGIFTKLLEKAKPLLVQAEEVLLNTPESSISGKAFIQSLPCQYAFSEFQMKWNQKTKGKNTADLTLKKATENDIPFIQKLDMLCFDLTEEEALSFANIRLNAKNDTIYLILAGTEEVGKIRLQLQEAELWIYGFAVHPDYQGRGIGGQVLNQIIRNEGKQYSIHLEVAAKNAHALRLYQSCGFEVYGEQAYYKFEN</sequence>
<organism evidence="4 5">
    <name type="scientific">Cytobacillus horneckiae</name>
    <dbReference type="NCBI Taxonomy" id="549687"/>
    <lineage>
        <taxon>Bacteria</taxon>
        <taxon>Bacillati</taxon>
        <taxon>Bacillota</taxon>
        <taxon>Bacilli</taxon>
        <taxon>Bacillales</taxon>
        <taxon>Bacillaceae</taxon>
        <taxon>Cytobacillus</taxon>
    </lineage>
</organism>
<keyword evidence="5" id="KW-1185">Reference proteome</keyword>
<feature type="domain" description="N-acetyltransferase" evidence="3">
    <location>
        <begin position="1"/>
        <end position="128"/>
    </location>
</feature>
<reference evidence="4 5" key="1">
    <citation type="journal article" date="2010" name="Int. J. Syst. Evol. Microbiol.">
        <title>Bacillus horneckiae sp. nov., isolated from a spacecraft-assembly clean room.</title>
        <authorList>
            <person name="Vaishampayan P."/>
            <person name="Probst A."/>
            <person name="Krishnamurthi S."/>
            <person name="Ghosh S."/>
            <person name="Osman S."/>
            <person name="McDowall A."/>
            <person name="Ruckmani A."/>
            <person name="Mayilraj S."/>
            <person name="Venkateswaran K."/>
        </authorList>
    </citation>
    <scope>NUCLEOTIDE SEQUENCE [LARGE SCALE GENOMIC DNA]</scope>
    <source>
        <strain evidence="5">1PO1SC</strain>
    </source>
</reference>
<dbReference type="PANTHER" id="PTHR43420:SF12">
    <property type="entry name" value="N-ACETYLTRANSFERASE DOMAIN-CONTAINING PROTEIN"/>
    <property type="match status" value="1"/>
</dbReference>
<accession>A0A2N0ZLA8</accession>
<dbReference type="Gene3D" id="3.40.630.30">
    <property type="match status" value="2"/>
</dbReference>
<dbReference type="Proteomes" id="UP000233343">
    <property type="component" value="Unassembled WGS sequence"/>
</dbReference>
<dbReference type="GO" id="GO:0016747">
    <property type="term" value="F:acyltransferase activity, transferring groups other than amino-acyl groups"/>
    <property type="evidence" value="ECO:0007669"/>
    <property type="project" value="InterPro"/>
</dbReference>
<keyword evidence="2" id="KW-0012">Acyltransferase</keyword>
<comment type="caution">
    <text evidence="4">The sequence shown here is derived from an EMBL/GenBank/DDBJ whole genome shotgun (WGS) entry which is preliminary data.</text>
</comment>
<keyword evidence="1 4" id="KW-0808">Transferase</keyword>
<dbReference type="CDD" id="cd04301">
    <property type="entry name" value="NAT_SF"/>
    <property type="match status" value="2"/>
</dbReference>
<gene>
    <name evidence="4" type="ORF">CWS20_04640</name>
</gene>
<evidence type="ECO:0000256" key="1">
    <source>
        <dbReference type="ARBA" id="ARBA00022679"/>
    </source>
</evidence>
<dbReference type="EMBL" id="PISD01000008">
    <property type="protein sequence ID" value="PKG30282.1"/>
    <property type="molecule type" value="Genomic_DNA"/>
</dbReference>
<dbReference type="InterPro" id="IPR000182">
    <property type="entry name" value="GNAT_dom"/>
</dbReference>
<dbReference type="InterPro" id="IPR050680">
    <property type="entry name" value="YpeA/RimI_acetyltransf"/>
</dbReference>